<evidence type="ECO:0000313" key="3">
    <source>
        <dbReference type="Proteomes" id="UP000002964"/>
    </source>
</evidence>
<dbReference type="Proteomes" id="UP000002964">
    <property type="component" value="Unassembled WGS sequence"/>
</dbReference>
<name>H8YY47_9GAMM</name>
<feature type="region of interest" description="Disordered" evidence="1">
    <location>
        <begin position="135"/>
        <end position="159"/>
    </location>
</feature>
<organism evidence="2 3">
    <name type="scientific">Thiorhodovibrio frisius</name>
    <dbReference type="NCBI Taxonomy" id="631362"/>
    <lineage>
        <taxon>Bacteria</taxon>
        <taxon>Pseudomonadati</taxon>
        <taxon>Pseudomonadota</taxon>
        <taxon>Gammaproteobacteria</taxon>
        <taxon>Chromatiales</taxon>
        <taxon>Chromatiaceae</taxon>
        <taxon>Thiorhodovibrio</taxon>
    </lineage>
</organism>
<sequence>MIEQATPRLGTADQLKAKKKLQRFLTYPSGWHFGEGIPFVQKTLSNADQLIDLAINYGIEGTDAFPGVDGEIMVTLYHRRGRLYQEFTVEADGRIHFLFEKDGKEVLDQTIDMHAAKEHIRRLWREQWRLSDSSTKITTTRSDRSSKAWPSSHHPMEAFPSLTESAPKRRVVKYAITSEPTTTKGSPANHPFFGPYQLPGFLRATA</sequence>
<evidence type="ECO:0000256" key="1">
    <source>
        <dbReference type="SAM" id="MobiDB-lite"/>
    </source>
</evidence>
<evidence type="ECO:0000313" key="2">
    <source>
        <dbReference type="EMBL" id="EIC23373.1"/>
    </source>
</evidence>
<dbReference type="RefSeq" id="WP_009147457.1">
    <property type="nucleotide sequence ID" value="NZ_CP121471.1"/>
</dbReference>
<gene>
    <name evidence="2" type="ORF">Thi970DRAFT_01035</name>
</gene>
<reference evidence="3" key="1">
    <citation type="submission" date="2011-06" db="EMBL/GenBank/DDBJ databases">
        <authorList>
            <consortium name="US DOE Joint Genome Institute (JGI-PGF)"/>
            <person name="Lucas S."/>
            <person name="Han J."/>
            <person name="Lapidus A."/>
            <person name="Cheng J.-F."/>
            <person name="Goodwin L."/>
            <person name="Pitluck S."/>
            <person name="Peters L."/>
            <person name="Land M.L."/>
            <person name="Hauser L."/>
            <person name="Vogl K."/>
            <person name="Liu Z."/>
            <person name="Overmann J."/>
            <person name="Frigaard N.-U."/>
            <person name="Bryant D.A."/>
            <person name="Woyke T.J."/>
        </authorList>
    </citation>
    <scope>NUCLEOTIDE SEQUENCE [LARGE SCALE GENOMIC DNA]</scope>
    <source>
        <strain evidence="3">970</strain>
    </source>
</reference>
<proteinExistence type="predicted"/>
<dbReference type="OrthoDB" id="9899315at2"/>
<dbReference type="HOGENOM" id="CLU_1331429_0_0_6"/>
<dbReference type="EMBL" id="JH603168">
    <property type="protein sequence ID" value="EIC23373.1"/>
    <property type="molecule type" value="Genomic_DNA"/>
</dbReference>
<keyword evidence="3" id="KW-1185">Reference proteome</keyword>
<protein>
    <submittedName>
        <fullName evidence="2">Uncharacterized protein</fullName>
    </submittedName>
</protein>
<dbReference type="AlphaFoldDB" id="H8YY47"/>
<dbReference type="STRING" id="631362.Thi970DRAFT_01035"/>
<accession>H8YY47</accession>
<reference evidence="2 3" key="2">
    <citation type="submission" date="2011-11" db="EMBL/GenBank/DDBJ databases">
        <authorList>
            <consortium name="US DOE Joint Genome Institute"/>
            <person name="Lucas S."/>
            <person name="Han J."/>
            <person name="Lapidus A."/>
            <person name="Cheng J.-F."/>
            <person name="Goodwin L."/>
            <person name="Pitluck S."/>
            <person name="Peters L."/>
            <person name="Ovchinnikova G."/>
            <person name="Zhang X."/>
            <person name="Detter J.C."/>
            <person name="Han C."/>
            <person name="Tapia R."/>
            <person name="Land M."/>
            <person name="Hauser L."/>
            <person name="Kyrpides N."/>
            <person name="Ivanova N."/>
            <person name="Pagani I."/>
            <person name="Vogl K."/>
            <person name="Liu Z."/>
            <person name="Overmann J."/>
            <person name="Frigaard N.-U."/>
            <person name="Bryant D."/>
            <person name="Woyke T."/>
        </authorList>
    </citation>
    <scope>NUCLEOTIDE SEQUENCE [LARGE SCALE GENOMIC DNA]</scope>
    <source>
        <strain evidence="2 3">970</strain>
    </source>
</reference>